<evidence type="ECO:0000256" key="9">
    <source>
        <dbReference type="ARBA" id="ARBA00023237"/>
    </source>
</evidence>
<dbReference type="InterPro" id="IPR039426">
    <property type="entry name" value="TonB-dep_rcpt-like"/>
</dbReference>
<feature type="chain" id="PRO_5045059232" evidence="13">
    <location>
        <begin position="22"/>
        <end position="619"/>
    </location>
</feature>
<evidence type="ECO:0000256" key="3">
    <source>
        <dbReference type="ARBA" id="ARBA00022452"/>
    </source>
</evidence>
<gene>
    <name evidence="16" type="ORF">TPR58_14575</name>
</gene>
<dbReference type="Gene3D" id="2.170.130.10">
    <property type="entry name" value="TonB-dependent receptor, plug domain"/>
    <property type="match status" value="1"/>
</dbReference>
<feature type="signal peptide" evidence="13">
    <location>
        <begin position="1"/>
        <end position="21"/>
    </location>
</feature>
<evidence type="ECO:0000256" key="6">
    <source>
        <dbReference type="ARBA" id="ARBA00023065"/>
    </source>
</evidence>
<protein>
    <submittedName>
        <fullName evidence="16">TonB-dependent receptor</fullName>
    </submittedName>
</protein>
<name>A0ABV0B9Y8_9SPHN</name>
<sequence length="619" mass="64747">MSFRTVSAALAVLAAMPVAQAQTLAPEDGEDGIVVTASRTGSDPGTTIADRETIARRQPASLLEVLEDLAGVTAFSTGGPAGGSFLSIRGGEPNFTAVLIDGVRLNDPTNSAGGAFDFTLLDPSIVDRIEVSRTAGSAVHGSDALSGVVQIVTRDPGAAGVTAGGQAWLDTRSGGAASASLSGAWATGGVILSGGRYDSGDYRDEGSLRRNQFFAKAVQRVADFRISMTALRAETRGTRFPEDSGGPLLAVIRDRETRRGLLSLGALSLTRDPEAALRPSLSVAWTVQRGSSVSPPIAPGVLDGVPAVTARDRFGRLEAIGSVAGDLGPLTLSGGGAILREDGRSVGTLDYGFPLPVAFSVTRITHSGFAEATLRIPQGLQVGGAIRYDRLQGGSGNWTGRGSLSWTLAPSGLRLFAHLAHGYKRPSLYALGHPLIGNPALAPETSHSLDAGIEAALPAGRVSLTLFDNRFRDLIDFDPVQFRLVNRARVGTRGIEGALSLTLGGPWSLSGAITYLSLDSDTPLRGRPEWRGTLRLGWDKGPWRADATLRANSDWNDSSIPTGARVTPGHAEADIGVAYRLTDRVRLRLTARNLGDNRSWDAVGTPAPGRSGRLSISVE</sequence>
<evidence type="ECO:0000256" key="8">
    <source>
        <dbReference type="ARBA" id="ARBA00023136"/>
    </source>
</evidence>
<dbReference type="InterPro" id="IPR036942">
    <property type="entry name" value="Beta-barrel_TonB_sf"/>
</dbReference>
<evidence type="ECO:0000256" key="5">
    <source>
        <dbReference type="ARBA" id="ARBA00022729"/>
    </source>
</evidence>
<keyword evidence="17" id="KW-1185">Reference proteome</keyword>
<dbReference type="EMBL" id="JBDIZK010000008">
    <property type="protein sequence ID" value="MEN3748397.1"/>
    <property type="molecule type" value="Genomic_DNA"/>
</dbReference>
<keyword evidence="3 10" id="KW-1134">Transmembrane beta strand</keyword>
<evidence type="ECO:0000256" key="12">
    <source>
        <dbReference type="SAM" id="MobiDB-lite"/>
    </source>
</evidence>
<evidence type="ECO:0000256" key="4">
    <source>
        <dbReference type="ARBA" id="ARBA00022692"/>
    </source>
</evidence>
<dbReference type="Pfam" id="PF07715">
    <property type="entry name" value="Plug"/>
    <property type="match status" value="1"/>
</dbReference>
<organism evidence="16 17">
    <name type="scientific">Sphingomonas rustica</name>
    <dbReference type="NCBI Taxonomy" id="3103142"/>
    <lineage>
        <taxon>Bacteria</taxon>
        <taxon>Pseudomonadati</taxon>
        <taxon>Pseudomonadota</taxon>
        <taxon>Alphaproteobacteria</taxon>
        <taxon>Sphingomonadales</taxon>
        <taxon>Sphingomonadaceae</taxon>
        <taxon>Sphingomonas</taxon>
    </lineage>
</organism>
<dbReference type="CDD" id="cd01347">
    <property type="entry name" value="ligand_gated_channel"/>
    <property type="match status" value="1"/>
</dbReference>
<reference evidence="16 17" key="1">
    <citation type="submission" date="2024-05" db="EMBL/GenBank/DDBJ databases">
        <title>Sphingomonas sp. HF-S3 16S ribosomal RNA gene Genome sequencing and assembly.</title>
        <authorList>
            <person name="Lee H."/>
        </authorList>
    </citation>
    <scope>NUCLEOTIDE SEQUENCE [LARGE SCALE GENOMIC DNA]</scope>
    <source>
        <strain evidence="16 17">HF-S3</strain>
    </source>
</reference>
<dbReference type="PANTHER" id="PTHR30069:SF53">
    <property type="entry name" value="COLICIN I RECEPTOR-RELATED"/>
    <property type="match status" value="1"/>
</dbReference>
<dbReference type="InterPro" id="IPR000531">
    <property type="entry name" value="Beta-barrel_TonB"/>
</dbReference>
<dbReference type="RefSeq" id="WP_346247419.1">
    <property type="nucleotide sequence ID" value="NZ_JBDIZK010000008.1"/>
</dbReference>
<keyword evidence="2 10" id="KW-0813">Transport</keyword>
<keyword evidence="9 10" id="KW-0998">Cell outer membrane</keyword>
<keyword evidence="8 10" id="KW-0472">Membrane</keyword>
<evidence type="ECO:0000256" key="1">
    <source>
        <dbReference type="ARBA" id="ARBA00004571"/>
    </source>
</evidence>
<keyword evidence="5 13" id="KW-0732">Signal</keyword>
<dbReference type="Proteomes" id="UP001427805">
    <property type="component" value="Unassembled WGS sequence"/>
</dbReference>
<feature type="domain" description="TonB-dependent receptor plug" evidence="15">
    <location>
        <begin position="46"/>
        <end position="148"/>
    </location>
</feature>
<evidence type="ECO:0000256" key="7">
    <source>
        <dbReference type="ARBA" id="ARBA00023077"/>
    </source>
</evidence>
<evidence type="ECO:0000259" key="14">
    <source>
        <dbReference type="Pfam" id="PF00593"/>
    </source>
</evidence>
<dbReference type="SUPFAM" id="SSF56935">
    <property type="entry name" value="Porins"/>
    <property type="match status" value="1"/>
</dbReference>
<dbReference type="InterPro" id="IPR037066">
    <property type="entry name" value="Plug_dom_sf"/>
</dbReference>
<feature type="domain" description="TonB-dependent receptor-like beta-barrel" evidence="14">
    <location>
        <begin position="336"/>
        <end position="594"/>
    </location>
</feature>
<keyword evidence="4 10" id="KW-0812">Transmembrane</keyword>
<dbReference type="Pfam" id="PF00593">
    <property type="entry name" value="TonB_dep_Rec_b-barrel"/>
    <property type="match status" value="1"/>
</dbReference>
<comment type="similarity">
    <text evidence="10 11">Belongs to the TonB-dependent receptor family.</text>
</comment>
<dbReference type="PROSITE" id="PS52016">
    <property type="entry name" value="TONB_DEPENDENT_REC_3"/>
    <property type="match status" value="1"/>
</dbReference>
<evidence type="ECO:0000256" key="10">
    <source>
        <dbReference type="PROSITE-ProRule" id="PRU01360"/>
    </source>
</evidence>
<evidence type="ECO:0000256" key="13">
    <source>
        <dbReference type="SAM" id="SignalP"/>
    </source>
</evidence>
<dbReference type="InterPro" id="IPR012910">
    <property type="entry name" value="Plug_dom"/>
</dbReference>
<keyword evidence="7 11" id="KW-0798">TonB box</keyword>
<evidence type="ECO:0000313" key="17">
    <source>
        <dbReference type="Proteomes" id="UP001427805"/>
    </source>
</evidence>
<dbReference type="PANTHER" id="PTHR30069">
    <property type="entry name" value="TONB-DEPENDENT OUTER MEMBRANE RECEPTOR"/>
    <property type="match status" value="1"/>
</dbReference>
<dbReference type="Gene3D" id="2.40.170.20">
    <property type="entry name" value="TonB-dependent receptor, beta-barrel domain"/>
    <property type="match status" value="1"/>
</dbReference>
<comment type="caution">
    <text evidence="16">The sequence shown here is derived from an EMBL/GenBank/DDBJ whole genome shotgun (WGS) entry which is preliminary data.</text>
</comment>
<keyword evidence="16" id="KW-0675">Receptor</keyword>
<accession>A0ABV0B9Y8</accession>
<feature type="region of interest" description="Disordered" evidence="12">
    <location>
        <begin position="598"/>
        <end position="619"/>
    </location>
</feature>
<evidence type="ECO:0000256" key="11">
    <source>
        <dbReference type="RuleBase" id="RU003357"/>
    </source>
</evidence>
<proteinExistence type="inferred from homology"/>
<evidence type="ECO:0000259" key="15">
    <source>
        <dbReference type="Pfam" id="PF07715"/>
    </source>
</evidence>
<comment type="subcellular location">
    <subcellularLocation>
        <location evidence="1 10">Cell outer membrane</location>
        <topology evidence="1 10">Multi-pass membrane protein</topology>
    </subcellularLocation>
</comment>
<keyword evidence="6" id="KW-0406">Ion transport</keyword>
<evidence type="ECO:0000256" key="2">
    <source>
        <dbReference type="ARBA" id="ARBA00022448"/>
    </source>
</evidence>
<evidence type="ECO:0000313" key="16">
    <source>
        <dbReference type="EMBL" id="MEN3748397.1"/>
    </source>
</evidence>